<keyword evidence="3" id="KW-1185">Reference proteome</keyword>
<organism evidence="2 3">
    <name type="scientific">Isosphaera pallida (strain ATCC 43644 / DSM 9630 / IS1B)</name>
    <dbReference type="NCBI Taxonomy" id="575540"/>
    <lineage>
        <taxon>Bacteria</taxon>
        <taxon>Pseudomonadati</taxon>
        <taxon>Planctomycetota</taxon>
        <taxon>Planctomycetia</taxon>
        <taxon>Isosphaerales</taxon>
        <taxon>Isosphaeraceae</taxon>
        <taxon>Isosphaera</taxon>
    </lineage>
</organism>
<reference key="1">
    <citation type="submission" date="2010-11" db="EMBL/GenBank/DDBJ databases">
        <title>The complete sequence of chromosome of Isophaera pallida ATCC 43644.</title>
        <authorList>
            <consortium name="US DOE Joint Genome Institute (JGI-PGF)"/>
            <person name="Lucas S."/>
            <person name="Copeland A."/>
            <person name="Lapidus A."/>
            <person name="Bruce D."/>
            <person name="Goodwin L."/>
            <person name="Pitluck S."/>
            <person name="Kyrpides N."/>
            <person name="Mavromatis K."/>
            <person name="Pagani I."/>
            <person name="Ivanova N."/>
            <person name="Saunders E."/>
            <person name="Brettin T."/>
            <person name="Detter J.C."/>
            <person name="Han C."/>
            <person name="Tapia R."/>
            <person name="Land M."/>
            <person name="Hauser L."/>
            <person name="Markowitz V."/>
            <person name="Cheng J.-F."/>
            <person name="Hugenholtz P."/>
            <person name="Woyke T."/>
            <person name="Wu D."/>
            <person name="Eisen J.A."/>
        </authorList>
    </citation>
    <scope>NUCLEOTIDE SEQUENCE</scope>
    <source>
        <strain>ATCC 43644</strain>
    </source>
</reference>
<evidence type="ECO:0000313" key="2">
    <source>
        <dbReference type="EMBL" id="ADV60860.1"/>
    </source>
</evidence>
<evidence type="ECO:0000256" key="1">
    <source>
        <dbReference type="SAM" id="MobiDB-lite"/>
    </source>
</evidence>
<reference evidence="2 3" key="2">
    <citation type="journal article" date="2011" name="Stand. Genomic Sci.">
        <title>Complete genome sequence of Isosphaera pallida type strain (IS1B).</title>
        <authorList>
            <consortium name="US DOE Joint Genome Institute (JGI-PGF)"/>
            <person name="Goker M."/>
            <person name="Cleland D."/>
            <person name="Saunders E."/>
            <person name="Lapidus A."/>
            <person name="Nolan M."/>
            <person name="Lucas S."/>
            <person name="Hammon N."/>
            <person name="Deshpande S."/>
            <person name="Cheng J.F."/>
            <person name="Tapia R."/>
            <person name="Han C."/>
            <person name="Goodwin L."/>
            <person name="Pitluck S."/>
            <person name="Liolios K."/>
            <person name="Pagani I."/>
            <person name="Ivanova N."/>
            <person name="Mavromatis K."/>
            <person name="Pati A."/>
            <person name="Chen A."/>
            <person name="Palaniappan K."/>
            <person name="Land M."/>
            <person name="Hauser L."/>
            <person name="Chang Y.J."/>
            <person name="Jeffries C.D."/>
            <person name="Detter J.C."/>
            <person name="Beck B."/>
            <person name="Woyke T."/>
            <person name="Bristow J."/>
            <person name="Eisen J.A."/>
            <person name="Markowitz V."/>
            <person name="Hugenholtz P."/>
            <person name="Kyrpides N.C."/>
            <person name="Klenk H.P."/>
        </authorList>
    </citation>
    <scope>NUCLEOTIDE SEQUENCE [LARGE SCALE GENOMIC DNA]</scope>
    <source>
        <strain evidence="3">ATCC 43644 / DSM 9630 / IS1B</strain>
    </source>
</reference>
<dbReference type="HOGENOM" id="CLU_1832453_0_0_0"/>
<dbReference type="AlphaFoldDB" id="E8QX27"/>
<name>E8QX27_ISOPI</name>
<dbReference type="STRING" id="575540.Isop_0263"/>
<dbReference type="Proteomes" id="UP000008631">
    <property type="component" value="Chromosome"/>
</dbReference>
<dbReference type="KEGG" id="ipa:Isop_0263"/>
<feature type="region of interest" description="Disordered" evidence="1">
    <location>
        <begin position="109"/>
        <end position="140"/>
    </location>
</feature>
<protein>
    <submittedName>
        <fullName evidence="2">Uncharacterized protein</fullName>
    </submittedName>
</protein>
<sequence>MNTTTVPPHSMSAIPTVRVVDETFRFEYPPLCSVPDCGRLALYKAGATWSDGSQRELKHYGLACRLHRDDLMARAAASRRALRVSEGEYVGPVVLRRLVAGLRDAELPIAEEDDPLDLNPAPPKTTRDLDQAEREGDSKT</sequence>
<gene>
    <name evidence="2" type="ordered locus">Isop_0263</name>
</gene>
<accession>E8QX27</accession>
<dbReference type="InParanoid" id="E8QX27"/>
<proteinExistence type="predicted"/>
<feature type="compositionally biased region" description="Basic and acidic residues" evidence="1">
    <location>
        <begin position="125"/>
        <end position="140"/>
    </location>
</feature>
<dbReference type="EMBL" id="CP002353">
    <property type="protein sequence ID" value="ADV60860.1"/>
    <property type="molecule type" value="Genomic_DNA"/>
</dbReference>
<dbReference type="eggNOG" id="ENOG5033I27">
    <property type="taxonomic scope" value="Bacteria"/>
</dbReference>
<evidence type="ECO:0000313" key="3">
    <source>
        <dbReference type="Proteomes" id="UP000008631"/>
    </source>
</evidence>